<dbReference type="InParanoid" id="A0A409WAI5"/>
<feature type="transmembrane region" description="Helical" evidence="1">
    <location>
        <begin position="180"/>
        <end position="201"/>
    </location>
</feature>
<protein>
    <submittedName>
        <fullName evidence="2">Uncharacterized protein</fullName>
    </submittedName>
</protein>
<reference evidence="2 3" key="1">
    <citation type="journal article" date="2018" name="Evol. Lett.">
        <title>Horizontal gene cluster transfer increased hallucinogenic mushroom diversity.</title>
        <authorList>
            <person name="Reynolds H.T."/>
            <person name="Vijayakumar V."/>
            <person name="Gluck-Thaler E."/>
            <person name="Korotkin H.B."/>
            <person name="Matheny P.B."/>
            <person name="Slot J.C."/>
        </authorList>
    </citation>
    <scope>NUCLEOTIDE SEQUENCE [LARGE SCALE GENOMIC DNA]</scope>
    <source>
        <strain evidence="2 3">2629</strain>
    </source>
</reference>
<feature type="transmembrane region" description="Helical" evidence="1">
    <location>
        <begin position="329"/>
        <end position="354"/>
    </location>
</feature>
<feature type="transmembrane region" description="Helical" evidence="1">
    <location>
        <begin position="104"/>
        <end position="123"/>
    </location>
</feature>
<accession>A0A409WAI5</accession>
<feature type="transmembrane region" description="Helical" evidence="1">
    <location>
        <begin position="300"/>
        <end position="322"/>
    </location>
</feature>
<proteinExistence type="predicted"/>
<sequence>MSRQTPLSLPQHNDDVEEDVGLITGARKAVDIKGIPDAGGIRNWRGREQVGCAGRPGEDEAWHPKVTPHRLLTMGVGVTMGAGKIVMMWFGVEGAAVSVHGWGMGLYIVLAMIWATIIGFWAVKAAMWYFELKGPGTEMGMTDADWGFVVLAGFYVMGLYGNKPSRNAFWFGEEGMKMTLATVLPVLIPTTCFVLIINPVIMVPKSIDCMLWTYNNLVYYKEKPMDMDLFSITLVVLSMYASLLPTISSVWGVVCGLWIAQWWVGRLESEGKTCWFDGMEKYLTGVYEQSEKSLKFVTSVYFRLFLFLVSLLFMASMWTIVIEQWKTSVLAALLFAFVTIPLVLSSMLAFALVWEKFGGPKMF</sequence>
<dbReference type="AlphaFoldDB" id="A0A409WAI5"/>
<gene>
    <name evidence="2" type="ORF">CVT24_013354</name>
</gene>
<evidence type="ECO:0000313" key="2">
    <source>
        <dbReference type="EMBL" id="PPQ75490.1"/>
    </source>
</evidence>
<dbReference type="EMBL" id="NHTK01005667">
    <property type="protein sequence ID" value="PPQ75490.1"/>
    <property type="molecule type" value="Genomic_DNA"/>
</dbReference>
<evidence type="ECO:0000313" key="3">
    <source>
        <dbReference type="Proteomes" id="UP000284842"/>
    </source>
</evidence>
<evidence type="ECO:0000256" key="1">
    <source>
        <dbReference type="SAM" id="Phobius"/>
    </source>
</evidence>
<keyword evidence="1" id="KW-0472">Membrane</keyword>
<feature type="transmembrane region" description="Helical" evidence="1">
    <location>
        <begin position="229"/>
        <end position="260"/>
    </location>
</feature>
<comment type="caution">
    <text evidence="2">The sequence shown here is derived from an EMBL/GenBank/DDBJ whole genome shotgun (WGS) entry which is preliminary data.</text>
</comment>
<feature type="transmembrane region" description="Helical" evidence="1">
    <location>
        <begin position="71"/>
        <end position="92"/>
    </location>
</feature>
<feature type="transmembrane region" description="Helical" evidence="1">
    <location>
        <begin position="144"/>
        <end position="160"/>
    </location>
</feature>
<name>A0A409WAI5_9AGAR</name>
<keyword evidence="1" id="KW-0812">Transmembrane</keyword>
<organism evidence="2 3">
    <name type="scientific">Panaeolus cyanescens</name>
    <dbReference type="NCBI Taxonomy" id="181874"/>
    <lineage>
        <taxon>Eukaryota</taxon>
        <taxon>Fungi</taxon>
        <taxon>Dikarya</taxon>
        <taxon>Basidiomycota</taxon>
        <taxon>Agaricomycotina</taxon>
        <taxon>Agaricomycetes</taxon>
        <taxon>Agaricomycetidae</taxon>
        <taxon>Agaricales</taxon>
        <taxon>Agaricineae</taxon>
        <taxon>Galeropsidaceae</taxon>
        <taxon>Panaeolus</taxon>
    </lineage>
</organism>
<keyword evidence="3" id="KW-1185">Reference proteome</keyword>
<keyword evidence="1" id="KW-1133">Transmembrane helix</keyword>
<dbReference type="Proteomes" id="UP000284842">
    <property type="component" value="Unassembled WGS sequence"/>
</dbReference>